<keyword evidence="1" id="KW-0812">Transmembrane</keyword>
<protein>
    <recommendedName>
        <fullName evidence="3">SbsA Ig-like domain-containing protein</fullName>
    </recommendedName>
</protein>
<name>A0A831LUR2_9BACT</name>
<evidence type="ECO:0000313" key="2">
    <source>
        <dbReference type="EMBL" id="HDR50926.1"/>
    </source>
</evidence>
<organism evidence="2">
    <name type="scientific">Mariniphaga anaerophila</name>
    <dbReference type="NCBI Taxonomy" id="1484053"/>
    <lineage>
        <taxon>Bacteria</taxon>
        <taxon>Pseudomonadati</taxon>
        <taxon>Bacteroidota</taxon>
        <taxon>Bacteroidia</taxon>
        <taxon>Marinilabiliales</taxon>
        <taxon>Prolixibacteraceae</taxon>
        <taxon>Mariniphaga</taxon>
    </lineage>
</organism>
<dbReference type="Proteomes" id="UP000886047">
    <property type="component" value="Unassembled WGS sequence"/>
</dbReference>
<evidence type="ECO:0008006" key="3">
    <source>
        <dbReference type="Google" id="ProtNLM"/>
    </source>
</evidence>
<proteinExistence type="predicted"/>
<feature type="transmembrane region" description="Helical" evidence="1">
    <location>
        <begin position="6"/>
        <end position="25"/>
    </location>
</feature>
<keyword evidence="1" id="KW-1133">Transmembrane helix</keyword>
<keyword evidence="1" id="KW-0472">Membrane</keyword>
<comment type="caution">
    <text evidence="2">The sequence shown here is derived from an EMBL/GenBank/DDBJ whole genome shotgun (WGS) entry which is preliminary data.</text>
</comment>
<sequence>MKILDKLPYIIVAGFAWIVIVSSCANQGMPTGGPRDTIPPVLVGTHPAYKALNYDGNEVRLTFDEFIIPD</sequence>
<accession>A0A831LUR2</accession>
<dbReference type="AlphaFoldDB" id="A0A831LUR2"/>
<reference evidence="2" key="1">
    <citation type="journal article" date="2020" name="mSystems">
        <title>Genome- and Community-Level Interaction Insights into Carbon Utilization and Element Cycling Functions of Hydrothermarchaeota in Hydrothermal Sediment.</title>
        <authorList>
            <person name="Zhou Z."/>
            <person name="Liu Y."/>
            <person name="Xu W."/>
            <person name="Pan J."/>
            <person name="Luo Z.H."/>
            <person name="Li M."/>
        </authorList>
    </citation>
    <scope>NUCLEOTIDE SEQUENCE [LARGE SCALE GENOMIC DNA]</scope>
    <source>
        <strain evidence="2">SpSt-1217</strain>
    </source>
</reference>
<gene>
    <name evidence="2" type="ORF">ENN90_04795</name>
</gene>
<dbReference type="EMBL" id="DSDK01000269">
    <property type="protein sequence ID" value="HDR50926.1"/>
    <property type="molecule type" value="Genomic_DNA"/>
</dbReference>
<evidence type="ECO:0000256" key="1">
    <source>
        <dbReference type="SAM" id="Phobius"/>
    </source>
</evidence>
<dbReference type="PROSITE" id="PS51257">
    <property type="entry name" value="PROKAR_LIPOPROTEIN"/>
    <property type="match status" value="1"/>
</dbReference>